<sequence>MRITPIPIPTPMPIEWESLSLPTGALPNLHTLKCASRMATALLRTHSAMANLRTLLDVGLDLYVGLDPDVDDEGPATGTWSDEDESEVVQQLLQGIAAHPSITTISFSLRMQPRQLATLGVAAPQITSLSIEEDYDFPRTGVDWIESLSCFPCLKRLEWAGGDPFLGSAHMRVSQLIARDWMKVCPKLQVIIDNHRKTMHIDRPGAGSSCTTWVRRANNGSSEPVILDSDEEVYKSENTVD</sequence>
<dbReference type="InParanoid" id="A0A165SPG9"/>
<name>A0A165SPG9_9AGAM</name>
<keyword evidence="2" id="KW-1185">Reference proteome</keyword>
<dbReference type="Proteomes" id="UP000076761">
    <property type="component" value="Unassembled WGS sequence"/>
</dbReference>
<protein>
    <recommendedName>
        <fullName evidence="3">F-box domain-containing protein</fullName>
    </recommendedName>
</protein>
<evidence type="ECO:0000313" key="2">
    <source>
        <dbReference type="Proteomes" id="UP000076761"/>
    </source>
</evidence>
<gene>
    <name evidence="1" type="ORF">NEOLEDRAFT_1241662</name>
</gene>
<organism evidence="1 2">
    <name type="scientific">Neolentinus lepideus HHB14362 ss-1</name>
    <dbReference type="NCBI Taxonomy" id="1314782"/>
    <lineage>
        <taxon>Eukaryota</taxon>
        <taxon>Fungi</taxon>
        <taxon>Dikarya</taxon>
        <taxon>Basidiomycota</taxon>
        <taxon>Agaricomycotina</taxon>
        <taxon>Agaricomycetes</taxon>
        <taxon>Gloeophyllales</taxon>
        <taxon>Gloeophyllaceae</taxon>
        <taxon>Neolentinus</taxon>
    </lineage>
</organism>
<evidence type="ECO:0000313" key="1">
    <source>
        <dbReference type="EMBL" id="KZT25466.1"/>
    </source>
</evidence>
<dbReference type="EMBL" id="KV425571">
    <property type="protein sequence ID" value="KZT25466.1"/>
    <property type="molecule type" value="Genomic_DNA"/>
</dbReference>
<reference evidence="1 2" key="1">
    <citation type="journal article" date="2016" name="Mol. Biol. Evol.">
        <title>Comparative Genomics of Early-Diverging Mushroom-Forming Fungi Provides Insights into the Origins of Lignocellulose Decay Capabilities.</title>
        <authorList>
            <person name="Nagy L.G."/>
            <person name="Riley R."/>
            <person name="Tritt A."/>
            <person name="Adam C."/>
            <person name="Daum C."/>
            <person name="Floudas D."/>
            <person name="Sun H."/>
            <person name="Yadav J.S."/>
            <person name="Pangilinan J."/>
            <person name="Larsson K.H."/>
            <person name="Matsuura K."/>
            <person name="Barry K."/>
            <person name="Labutti K."/>
            <person name="Kuo R."/>
            <person name="Ohm R.A."/>
            <person name="Bhattacharya S.S."/>
            <person name="Shirouzu T."/>
            <person name="Yoshinaga Y."/>
            <person name="Martin F.M."/>
            <person name="Grigoriev I.V."/>
            <person name="Hibbett D.S."/>
        </authorList>
    </citation>
    <scope>NUCLEOTIDE SEQUENCE [LARGE SCALE GENOMIC DNA]</scope>
    <source>
        <strain evidence="1 2">HHB14362 ss-1</strain>
    </source>
</reference>
<dbReference type="STRING" id="1314782.A0A165SPG9"/>
<evidence type="ECO:0008006" key="3">
    <source>
        <dbReference type="Google" id="ProtNLM"/>
    </source>
</evidence>
<proteinExistence type="predicted"/>
<dbReference type="AlphaFoldDB" id="A0A165SPG9"/>
<accession>A0A165SPG9</accession>